<dbReference type="InterPro" id="IPR021994">
    <property type="entry name" value="DUF3592"/>
</dbReference>
<dbReference type="AlphaFoldDB" id="A0A239D4X7"/>
<keyword evidence="3" id="KW-1185">Reference proteome</keyword>
<proteinExistence type="predicted"/>
<dbReference type="EMBL" id="FZOU01000001">
    <property type="protein sequence ID" value="SNS27566.1"/>
    <property type="molecule type" value="Genomic_DNA"/>
</dbReference>
<protein>
    <recommendedName>
        <fullName evidence="1">DUF3592 domain-containing protein</fullName>
    </recommendedName>
</protein>
<name>A0A239D4X7_9BACT</name>
<sequence length="129" mass="14428">MLQHPRQIGAGMAAVALIAGTVWWEIRRRRPSPEELELRRRTHLAATGRIIDGSVLDILLADGEPSAILYQYRVSGVIYERGQDVSSLRGYLADLRLDMPVQVRYDAHNPAESIVVAESWNGLWHGVGE</sequence>
<accession>A0A239D4X7</accession>
<evidence type="ECO:0000313" key="2">
    <source>
        <dbReference type="EMBL" id="SNS27566.1"/>
    </source>
</evidence>
<dbReference type="Proteomes" id="UP000198356">
    <property type="component" value="Unassembled WGS sequence"/>
</dbReference>
<dbReference type="OrthoDB" id="121256at2"/>
<evidence type="ECO:0000259" key="1">
    <source>
        <dbReference type="Pfam" id="PF12158"/>
    </source>
</evidence>
<dbReference type="Pfam" id="PF12158">
    <property type="entry name" value="DUF3592"/>
    <property type="match status" value="1"/>
</dbReference>
<evidence type="ECO:0000313" key="3">
    <source>
        <dbReference type="Proteomes" id="UP000198356"/>
    </source>
</evidence>
<gene>
    <name evidence="2" type="ORF">SAMN05421770_101301</name>
</gene>
<feature type="domain" description="DUF3592" evidence="1">
    <location>
        <begin position="48"/>
        <end position="117"/>
    </location>
</feature>
<dbReference type="RefSeq" id="WP_089406611.1">
    <property type="nucleotide sequence ID" value="NZ_FZOU01000001.1"/>
</dbReference>
<organism evidence="2 3">
    <name type="scientific">Granulicella rosea</name>
    <dbReference type="NCBI Taxonomy" id="474952"/>
    <lineage>
        <taxon>Bacteria</taxon>
        <taxon>Pseudomonadati</taxon>
        <taxon>Acidobacteriota</taxon>
        <taxon>Terriglobia</taxon>
        <taxon>Terriglobales</taxon>
        <taxon>Acidobacteriaceae</taxon>
        <taxon>Granulicella</taxon>
    </lineage>
</organism>
<reference evidence="2 3" key="1">
    <citation type="submission" date="2017-06" db="EMBL/GenBank/DDBJ databases">
        <authorList>
            <person name="Kim H.J."/>
            <person name="Triplett B.A."/>
        </authorList>
    </citation>
    <scope>NUCLEOTIDE SEQUENCE [LARGE SCALE GENOMIC DNA]</scope>
    <source>
        <strain evidence="2 3">DSM 18704</strain>
    </source>
</reference>